<accession>A0A820QM38</accession>
<feature type="non-terminal residue" evidence="1">
    <location>
        <position position="1"/>
    </location>
</feature>
<evidence type="ECO:0000313" key="2">
    <source>
        <dbReference type="Proteomes" id="UP000663868"/>
    </source>
</evidence>
<name>A0A820QM38_9BILA</name>
<organism evidence="1 2">
    <name type="scientific">Adineta steineri</name>
    <dbReference type="NCBI Taxonomy" id="433720"/>
    <lineage>
        <taxon>Eukaryota</taxon>
        <taxon>Metazoa</taxon>
        <taxon>Spiralia</taxon>
        <taxon>Gnathifera</taxon>
        <taxon>Rotifera</taxon>
        <taxon>Eurotatoria</taxon>
        <taxon>Bdelloidea</taxon>
        <taxon>Adinetida</taxon>
        <taxon>Adinetidae</taxon>
        <taxon>Adineta</taxon>
    </lineage>
</organism>
<sequence length="99" mass="11286">ITEQINDRANLSPVSNNLIHDSYSARSNLAAHKPDLSRAFRADAYLLAIVRIEDKRNAFYSAEVVSKLRQKEQTQSFINKPCSLYVTDRSLIIFDRGTQ</sequence>
<proteinExistence type="predicted"/>
<comment type="caution">
    <text evidence="1">The sequence shown here is derived from an EMBL/GenBank/DDBJ whole genome shotgun (WGS) entry which is preliminary data.</text>
</comment>
<dbReference type="Proteomes" id="UP000663868">
    <property type="component" value="Unassembled WGS sequence"/>
</dbReference>
<reference evidence="1" key="1">
    <citation type="submission" date="2021-02" db="EMBL/GenBank/DDBJ databases">
        <authorList>
            <person name="Nowell W R."/>
        </authorList>
    </citation>
    <scope>NUCLEOTIDE SEQUENCE</scope>
</reference>
<gene>
    <name evidence="1" type="ORF">KXQ929_LOCUS52353</name>
</gene>
<dbReference type="AlphaFoldDB" id="A0A820QM38"/>
<protein>
    <submittedName>
        <fullName evidence="1">Uncharacterized protein</fullName>
    </submittedName>
</protein>
<feature type="non-terminal residue" evidence="1">
    <location>
        <position position="99"/>
    </location>
</feature>
<dbReference type="EMBL" id="CAJOBB010027559">
    <property type="protein sequence ID" value="CAF4423711.1"/>
    <property type="molecule type" value="Genomic_DNA"/>
</dbReference>
<evidence type="ECO:0000313" key="1">
    <source>
        <dbReference type="EMBL" id="CAF4423711.1"/>
    </source>
</evidence>